<keyword evidence="24" id="KW-1185">Reference proteome</keyword>
<evidence type="ECO:0000256" key="3">
    <source>
        <dbReference type="ARBA" id="ARBA00004906"/>
    </source>
</evidence>
<feature type="transmembrane region" description="Helical" evidence="21">
    <location>
        <begin position="211"/>
        <end position="236"/>
    </location>
</feature>
<evidence type="ECO:0000256" key="14">
    <source>
        <dbReference type="ARBA" id="ARBA00022989"/>
    </source>
</evidence>
<dbReference type="GO" id="GO:0005789">
    <property type="term" value="C:endoplasmic reticulum membrane"/>
    <property type="evidence" value="ECO:0007669"/>
    <property type="project" value="UniProtKB-SubCell"/>
</dbReference>
<dbReference type="PROSITE" id="PS50089">
    <property type="entry name" value="ZF_RING_2"/>
    <property type="match status" value="1"/>
</dbReference>
<evidence type="ECO:0000259" key="22">
    <source>
        <dbReference type="PROSITE" id="PS50089"/>
    </source>
</evidence>
<organism evidence="23 24">
    <name type="scientific">Caenorhabditis bovis</name>
    <dbReference type="NCBI Taxonomy" id="2654633"/>
    <lineage>
        <taxon>Eukaryota</taxon>
        <taxon>Metazoa</taxon>
        <taxon>Ecdysozoa</taxon>
        <taxon>Nematoda</taxon>
        <taxon>Chromadorea</taxon>
        <taxon>Rhabditida</taxon>
        <taxon>Rhabditina</taxon>
        <taxon>Rhabditomorpha</taxon>
        <taxon>Rhabditoidea</taxon>
        <taxon>Rhabditidae</taxon>
        <taxon>Peloderinae</taxon>
        <taxon>Caenorhabditis</taxon>
    </lineage>
</organism>
<reference evidence="23 24" key="1">
    <citation type="submission" date="2020-04" db="EMBL/GenBank/DDBJ databases">
        <authorList>
            <person name="Laetsch R D."/>
            <person name="Stevens L."/>
            <person name="Kumar S."/>
            <person name="Blaxter L. M."/>
        </authorList>
    </citation>
    <scope>NUCLEOTIDE SEQUENCE [LARGE SCALE GENOMIC DNA]</scope>
</reference>
<evidence type="ECO:0000256" key="9">
    <source>
        <dbReference type="ARBA" id="ARBA00022723"/>
    </source>
</evidence>
<feature type="compositionally biased region" description="Polar residues" evidence="20">
    <location>
        <begin position="571"/>
        <end position="583"/>
    </location>
</feature>
<keyword evidence="8 21" id="KW-0812">Transmembrane</keyword>
<dbReference type="InterPro" id="IPR058051">
    <property type="entry name" value="Znf_RING_synoviolin"/>
</dbReference>
<accession>A0A8S1EC94</accession>
<evidence type="ECO:0000256" key="4">
    <source>
        <dbReference type="ARBA" id="ARBA00010089"/>
    </source>
</evidence>
<evidence type="ECO:0000313" key="24">
    <source>
        <dbReference type="Proteomes" id="UP000494206"/>
    </source>
</evidence>
<dbReference type="InterPro" id="IPR050731">
    <property type="entry name" value="HRD1_E3_ubiq-ligases"/>
</dbReference>
<keyword evidence="13" id="KW-0862">Zinc</keyword>
<dbReference type="PANTHER" id="PTHR22763">
    <property type="entry name" value="RING ZINC FINGER PROTEIN"/>
    <property type="match status" value="1"/>
</dbReference>
<dbReference type="SUPFAM" id="SSF57850">
    <property type="entry name" value="RING/U-box"/>
    <property type="match status" value="1"/>
</dbReference>
<dbReference type="Pfam" id="PF13639">
    <property type="entry name" value="zf-RING_2"/>
    <property type="match status" value="1"/>
</dbReference>
<dbReference type="EC" id="2.3.2.27" evidence="6"/>
<evidence type="ECO:0000256" key="21">
    <source>
        <dbReference type="SAM" id="Phobius"/>
    </source>
</evidence>
<dbReference type="GO" id="GO:0036503">
    <property type="term" value="P:ERAD pathway"/>
    <property type="evidence" value="ECO:0007669"/>
    <property type="project" value="TreeGrafter"/>
</dbReference>
<dbReference type="PANTHER" id="PTHR22763:SF184">
    <property type="entry name" value="E3 UBIQUITIN-PROTEIN LIGASE SYNOVIOLIN"/>
    <property type="match status" value="1"/>
</dbReference>
<dbReference type="GO" id="GO:0061630">
    <property type="term" value="F:ubiquitin protein ligase activity"/>
    <property type="evidence" value="ECO:0007669"/>
    <property type="project" value="UniProtKB-EC"/>
</dbReference>
<keyword evidence="10 19" id="KW-0863">Zinc-finger</keyword>
<feature type="transmembrane region" description="Helical" evidence="21">
    <location>
        <begin position="46"/>
        <end position="66"/>
    </location>
</feature>
<dbReference type="OrthoDB" id="7759664at2759"/>
<dbReference type="InterPro" id="IPR001841">
    <property type="entry name" value="Znf_RING"/>
</dbReference>
<evidence type="ECO:0000256" key="12">
    <source>
        <dbReference type="ARBA" id="ARBA00022824"/>
    </source>
</evidence>
<proteinExistence type="inferred from homology"/>
<comment type="subcellular location">
    <subcellularLocation>
        <location evidence="2">Endoplasmic reticulum membrane</location>
        <topology evidence="2">Multi-pass membrane protein</topology>
    </subcellularLocation>
</comment>
<dbReference type="FunFam" id="3.30.40.10:FF:000088">
    <property type="entry name" value="E3 ubiquitin-protein ligase synoviolin"/>
    <property type="match status" value="1"/>
</dbReference>
<feature type="compositionally biased region" description="Low complexity" evidence="20">
    <location>
        <begin position="584"/>
        <end position="605"/>
    </location>
</feature>
<evidence type="ECO:0000256" key="6">
    <source>
        <dbReference type="ARBA" id="ARBA00012483"/>
    </source>
</evidence>
<sequence>MRISAGLMIGGSCVATAGTVLNAFLINKQFYPSIVYLTKSNASMAVLYFQGLVLVYLLFQLVRTIFFGDLRAAESEHLSERTWHAILETCLAFTVFRDDFSSVFVMQFVGLLFVKCFHWLADDRVDMMERSPVITLKFHLRMLSVLSFLGFLDSFLVSHAYFTTVNKGPSSQIVFGFEYAILLTMVIHVTTKYLIHMHDLRTAQSWENKAFYLLFAELLINLIRCCLYGAFAVIMLRVHTFPLFSVRPFYQSLRTLHKAFSDVILSRRAINAMNNQFPVVTAEELTAMDATCIICREEMTAESRPKRLPCSHVFHTHCLRSWFQRQQTCPTCRTDIWSRLGATAASVANNAAAGAPNAQAGDPNAQPAAQPHVFPFNGHQFAFAANFVQQVPQQGGAQGPFPHNIVYIAPPGNRPDNMPPPPPPPPGFPMFPGFMPPPPPFVMPTLPDYGGMTDEELTALEGTRREAVVARLRALDDIMTLIEAAQIQMAQLNSRAPPIPPRPEPAQPESNGASTDQPSVSSGTRAAPEIPTSSTSSAPSTSPVVVPTTAPSVSPTPSTAPTSSTELGAERSTTPTPKSLFRNSSSSSNTLGTTSSPTDSPSTSGILSNSRTPDAEELRQRRLARFERQSQNGGSPTPQ</sequence>
<gene>
    <name evidence="23" type="ORF">CBOVIS_LOCUS1578</name>
</gene>
<evidence type="ECO:0000256" key="20">
    <source>
        <dbReference type="SAM" id="MobiDB-lite"/>
    </source>
</evidence>
<dbReference type="CDD" id="cd16479">
    <property type="entry name" value="RING-H2_synoviolin"/>
    <property type="match status" value="1"/>
</dbReference>
<keyword evidence="11" id="KW-0833">Ubl conjugation pathway</keyword>
<feature type="region of interest" description="Disordered" evidence="20">
    <location>
        <begin position="494"/>
        <end position="639"/>
    </location>
</feature>
<evidence type="ECO:0000256" key="8">
    <source>
        <dbReference type="ARBA" id="ARBA00022692"/>
    </source>
</evidence>
<evidence type="ECO:0000256" key="16">
    <source>
        <dbReference type="ARBA" id="ARBA00070586"/>
    </source>
</evidence>
<evidence type="ECO:0000256" key="18">
    <source>
        <dbReference type="ARBA" id="ARBA00078468"/>
    </source>
</evidence>
<dbReference type="GO" id="GO:0043161">
    <property type="term" value="P:proteasome-mediated ubiquitin-dependent protein catabolic process"/>
    <property type="evidence" value="ECO:0007669"/>
    <property type="project" value="TreeGrafter"/>
</dbReference>
<feature type="compositionally biased region" description="Pro residues" evidence="20">
    <location>
        <begin position="497"/>
        <end position="506"/>
    </location>
</feature>
<keyword evidence="7" id="KW-0808">Transferase</keyword>
<feature type="transmembrane region" description="Helical" evidence="21">
    <location>
        <begin position="102"/>
        <end position="121"/>
    </location>
</feature>
<feature type="compositionally biased region" description="Low complexity" evidence="20">
    <location>
        <begin position="531"/>
        <end position="565"/>
    </location>
</feature>
<feature type="transmembrane region" description="Helical" evidence="21">
    <location>
        <begin position="173"/>
        <end position="190"/>
    </location>
</feature>
<dbReference type="Gene3D" id="3.30.40.10">
    <property type="entry name" value="Zinc/RING finger domain, C3HC4 (zinc finger)"/>
    <property type="match status" value="1"/>
</dbReference>
<evidence type="ECO:0000256" key="15">
    <source>
        <dbReference type="ARBA" id="ARBA00023136"/>
    </source>
</evidence>
<dbReference type="GO" id="GO:0008270">
    <property type="term" value="F:zinc ion binding"/>
    <property type="evidence" value="ECO:0007669"/>
    <property type="project" value="UniProtKB-KW"/>
</dbReference>
<evidence type="ECO:0000256" key="13">
    <source>
        <dbReference type="ARBA" id="ARBA00022833"/>
    </source>
</evidence>
<evidence type="ECO:0000256" key="5">
    <source>
        <dbReference type="ARBA" id="ARBA00011738"/>
    </source>
</evidence>
<evidence type="ECO:0000256" key="7">
    <source>
        <dbReference type="ARBA" id="ARBA00022679"/>
    </source>
</evidence>
<evidence type="ECO:0000256" key="10">
    <source>
        <dbReference type="ARBA" id="ARBA00022771"/>
    </source>
</evidence>
<keyword evidence="12" id="KW-0256">Endoplasmic reticulum</keyword>
<feature type="compositionally biased region" description="Polar residues" evidence="20">
    <location>
        <begin position="510"/>
        <end position="524"/>
    </location>
</feature>
<keyword evidence="9" id="KW-0479">Metal-binding</keyword>
<feature type="transmembrane region" description="Helical" evidence="21">
    <location>
        <begin position="142"/>
        <end position="161"/>
    </location>
</feature>
<dbReference type="EMBL" id="CADEPM010000001">
    <property type="protein sequence ID" value="CAB3398291.1"/>
    <property type="molecule type" value="Genomic_DNA"/>
</dbReference>
<dbReference type="InterPro" id="IPR013083">
    <property type="entry name" value="Znf_RING/FYVE/PHD"/>
</dbReference>
<dbReference type="InterPro" id="IPR057992">
    <property type="entry name" value="TPR_SYVN1_N"/>
</dbReference>
<feature type="domain" description="RING-type" evidence="22">
    <location>
        <begin position="292"/>
        <end position="333"/>
    </location>
</feature>
<keyword evidence="15 21" id="KW-0472">Membrane</keyword>
<comment type="caution">
    <text evidence="23">The sequence shown here is derived from an EMBL/GenBank/DDBJ whole genome shotgun (WGS) entry which is preliminary data.</text>
</comment>
<dbReference type="AlphaFoldDB" id="A0A8S1EC94"/>
<evidence type="ECO:0000313" key="23">
    <source>
        <dbReference type="EMBL" id="CAB3398291.1"/>
    </source>
</evidence>
<comment type="pathway">
    <text evidence="3">Protein modification; protein ubiquitination.</text>
</comment>
<feature type="transmembrane region" description="Helical" evidence="21">
    <location>
        <begin position="7"/>
        <end position="26"/>
    </location>
</feature>
<comment type="subunit">
    <text evidence="5">Homodimer.</text>
</comment>
<comment type="similarity">
    <text evidence="4">Belongs to the HRD1 family.</text>
</comment>
<feature type="compositionally biased region" description="Polar residues" evidence="20">
    <location>
        <begin position="629"/>
        <end position="639"/>
    </location>
</feature>
<keyword evidence="14 21" id="KW-1133">Transmembrane helix</keyword>
<comment type="catalytic activity">
    <reaction evidence="1">
        <text>S-ubiquitinyl-[E2 ubiquitin-conjugating enzyme]-L-cysteine + [acceptor protein]-L-lysine = [E2 ubiquitin-conjugating enzyme]-L-cysteine + N(6)-ubiquitinyl-[acceptor protein]-L-lysine.</text>
        <dbReference type="EC" id="2.3.2.27"/>
    </reaction>
</comment>
<evidence type="ECO:0000256" key="11">
    <source>
        <dbReference type="ARBA" id="ARBA00022786"/>
    </source>
</evidence>
<evidence type="ECO:0000256" key="1">
    <source>
        <dbReference type="ARBA" id="ARBA00000900"/>
    </source>
</evidence>
<dbReference type="Proteomes" id="UP000494206">
    <property type="component" value="Unassembled WGS sequence"/>
</dbReference>
<evidence type="ECO:0000256" key="19">
    <source>
        <dbReference type="PROSITE-ProRule" id="PRU00175"/>
    </source>
</evidence>
<evidence type="ECO:0000256" key="2">
    <source>
        <dbReference type="ARBA" id="ARBA00004477"/>
    </source>
</evidence>
<protein>
    <recommendedName>
        <fullName evidence="16">E3 ubiquitin-protein ligase hrd-1</fullName>
        <ecNumber evidence="6">2.3.2.27</ecNumber>
    </recommendedName>
    <alternativeName>
        <fullName evidence="18">RING-type E3 ubiquitin transferase hrd-1</fullName>
    </alternativeName>
    <alternativeName>
        <fullName evidence="17">Suppressor/enhancer of lin-12</fullName>
    </alternativeName>
</protein>
<name>A0A8S1EC94_9PELO</name>
<dbReference type="SMART" id="SM00184">
    <property type="entry name" value="RING"/>
    <property type="match status" value="1"/>
</dbReference>
<feature type="compositionally biased region" description="Basic and acidic residues" evidence="20">
    <location>
        <begin position="613"/>
        <end position="628"/>
    </location>
</feature>
<dbReference type="Pfam" id="PF25563">
    <property type="entry name" value="TPR_SYVN1_N"/>
    <property type="match status" value="1"/>
</dbReference>
<evidence type="ECO:0000256" key="17">
    <source>
        <dbReference type="ARBA" id="ARBA00075113"/>
    </source>
</evidence>